<dbReference type="InterPro" id="IPR002563">
    <property type="entry name" value="Flavin_Rdtase-like_dom"/>
</dbReference>
<comment type="cofactor">
    <cofactor evidence="1">
        <name>FMN</name>
        <dbReference type="ChEBI" id="CHEBI:58210"/>
    </cofactor>
</comment>
<gene>
    <name evidence="6" type="ORF">BET10_03270</name>
</gene>
<name>A0A1S1N115_9GAMM</name>
<dbReference type="PANTHER" id="PTHR33798:SF5">
    <property type="entry name" value="FLAVIN REDUCTASE LIKE DOMAIN-CONTAINING PROTEIN"/>
    <property type="match status" value="1"/>
</dbReference>
<dbReference type="AlphaFoldDB" id="A0A1S1N115"/>
<evidence type="ECO:0000256" key="2">
    <source>
        <dbReference type="ARBA" id="ARBA00022630"/>
    </source>
</evidence>
<evidence type="ECO:0000256" key="1">
    <source>
        <dbReference type="ARBA" id="ARBA00001917"/>
    </source>
</evidence>
<organism evidence="6 7">
    <name type="scientific">Pseudoalteromonas amylolytica</name>
    <dbReference type="NCBI Taxonomy" id="1859457"/>
    <lineage>
        <taxon>Bacteria</taxon>
        <taxon>Pseudomonadati</taxon>
        <taxon>Pseudomonadota</taxon>
        <taxon>Gammaproteobacteria</taxon>
        <taxon>Alteromonadales</taxon>
        <taxon>Pseudoalteromonadaceae</taxon>
        <taxon>Pseudoalteromonas</taxon>
    </lineage>
</organism>
<evidence type="ECO:0000313" key="7">
    <source>
        <dbReference type="Proteomes" id="UP000179786"/>
    </source>
</evidence>
<evidence type="ECO:0000313" key="6">
    <source>
        <dbReference type="EMBL" id="OHU93041.1"/>
    </source>
</evidence>
<dbReference type="OrthoDB" id="5293996at2"/>
<comment type="caution">
    <text evidence="6">The sequence shown here is derived from an EMBL/GenBank/DDBJ whole genome shotgun (WGS) entry which is preliminary data.</text>
</comment>
<protein>
    <submittedName>
        <fullName evidence="6">Flavin oxidoreductase</fullName>
    </submittedName>
</protein>
<dbReference type="GO" id="GO:0016646">
    <property type="term" value="F:oxidoreductase activity, acting on the CH-NH group of donors, NAD or NADP as acceptor"/>
    <property type="evidence" value="ECO:0007669"/>
    <property type="project" value="UniProtKB-ARBA"/>
</dbReference>
<dbReference type="PANTHER" id="PTHR33798">
    <property type="entry name" value="FLAVOPROTEIN OXYGENASE"/>
    <property type="match status" value="1"/>
</dbReference>
<dbReference type="Gene3D" id="2.30.110.10">
    <property type="entry name" value="Electron Transport, Fmn-binding Protein, Chain A"/>
    <property type="match status" value="1"/>
</dbReference>
<dbReference type="SUPFAM" id="SSF50475">
    <property type="entry name" value="FMN-binding split barrel"/>
    <property type="match status" value="1"/>
</dbReference>
<keyword evidence="7" id="KW-1185">Reference proteome</keyword>
<evidence type="ECO:0000259" key="5">
    <source>
        <dbReference type="Pfam" id="PF01613"/>
    </source>
</evidence>
<keyword evidence="2" id="KW-0285">Flavoprotein</keyword>
<dbReference type="GO" id="GO:0010181">
    <property type="term" value="F:FMN binding"/>
    <property type="evidence" value="ECO:0007669"/>
    <property type="project" value="InterPro"/>
</dbReference>
<dbReference type="RefSeq" id="WP_070983048.1">
    <property type="nucleotide sequence ID" value="NZ_MKJU01000005.1"/>
</dbReference>
<feature type="domain" description="Flavin reductase like" evidence="5">
    <location>
        <begin position="25"/>
        <end position="175"/>
    </location>
</feature>
<dbReference type="STRING" id="1859457.BET10_03270"/>
<evidence type="ECO:0000256" key="4">
    <source>
        <dbReference type="ARBA" id="ARBA00038054"/>
    </source>
</evidence>
<comment type="similarity">
    <text evidence="4">Belongs to the flavoredoxin family.</text>
</comment>
<reference evidence="6 7" key="1">
    <citation type="submission" date="2016-09" db="EMBL/GenBank/DDBJ databases">
        <title>Pseudoalteromonas amylolytica sp. nov., isolated from the surface seawater.</title>
        <authorList>
            <person name="Wu Y.-H."/>
            <person name="Cheng H."/>
            <person name="Jin X.-B."/>
            <person name="Wang C.-S."/>
            <person name="Xu X.-W."/>
        </authorList>
    </citation>
    <scope>NUCLEOTIDE SEQUENCE [LARGE SCALE GENOMIC DNA]</scope>
    <source>
        <strain evidence="6 7">JW1</strain>
    </source>
</reference>
<evidence type="ECO:0000256" key="3">
    <source>
        <dbReference type="ARBA" id="ARBA00022643"/>
    </source>
</evidence>
<sequence length="222" mass="24691">MHICSTDIDNLDKLTRVNLINSLSGFKSANLIGTADKRGQENLSIVSSVFHIGANPPLIGMIIRPHSVPRHTLENIIETGVYTINHVHNEIIEQAHQTSARYDKHISEFDAVGLQAQYKGSCKAPFVLQSKLKIAVKLMSTQTIELNQTELVIGQITDIYLEDDLAYCDDGFVDLERLNTVALSGLDRYHSTSAITRLSYAKCDKPLSHITIPPKVKDQKEP</sequence>
<accession>A0A1S1N115</accession>
<proteinExistence type="inferred from homology"/>
<dbReference type="Proteomes" id="UP000179786">
    <property type="component" value="Unassembled WGS sequence"/>
</dbReference>
<dbReference type="EMBL" id="MKJU01000005">
    <property type="protein sequence ID" value="OHU93041.1"/>
    <property type="molecule type" value="Genomic_DNA"/>
</dbReference>
<dbReference type="InterPro" id="IPR012349">
    <property type="entry name" value="Split_barrel_FMN-bd"/>
</dbReference>
<keyword evidence="3" id="KW-0288">FMN</keyword>
<dbReference type="Pfam" id="PF01613">
    <property type="entry name" value="Flavin_Reduct"/>
    <property type="match status" value="1"/>
</dbReference>